<dbReference type="GO" id="GO:0006099">
    <property type="term" value="P:tricarboxylic acid cycle"/>
    <property type="evidence" value="ECO:0007669"/>
    <property type="project" value="UniProtKB-UniPathway"/>
</dbReference>
<dbReference type="EMBL" id="PDOA01000008">
    <property type="protein sequence ID" value="PWC28310.1"/>
    <property type="molecule type" value="Genomic_DNA"/>
</dbReference>
<dbReference type="GO" id="GO:0047456">
    <property type="term" value="F:2-methylisocitrate dehydratase activity"/>
    <property type="evidence" value="ECO:0007669"/>
    <property type="project" value="UniProtKB-EC"/>
</dbReference>
<keyword evidence="8 12" id="KW-0408">Iron</keyword>
<evidence type="ECO:0000256" key="8">
    <source>
        <dbReference type="ARBA" id="ARBA00023004"/>
    </source>
</evidence>
<dbReference type="InterPro" id="IPR000573">
    <property type="entry name" value="AconitaseA/IPMdHydase_ssu_swvl"/>
</dbReference>
<feature type="domain" description="Aconitase/3-isopropylmalate dehydratase large subunit alpha/beta/alpha" evidence="13">
    <location>
        <begin position="71"/>
        <end position="544"/>
    </location>
</feature>
<evidence type="ECO:0000256" key="5">
    <source>
        <dbReference type="ARBA" id="ARBA00007185"/>
    </source>
</evidence>
<gene>
    <name evidence="15" type="primary">acnA</name>
    <name evidence="15" type="ORF">CR165_13555</name>
</gene>
<keyword evidence="7" id="KW-0479">Metal-binding</keyword>
<dbReference type="InterPro" id="IPR015928">
    <property type="entry name" value="Aconitase/3IPM_dehydase_swvl"/>
</dbReference>
<keyword evidence="16" id="KW-1185">Reference proteome</keyword>
<evidence type="ECO:0000256" key="12">
    <source>
        <dbReference type="RuleBase" id="RU361275"/>
    </source>
</evidence>
<dbReference type="FunFam" id="3.20.19.10:FF:000001">
    <property type="entry name" value="Aconitate hydratase"/>
    <property type="match status" value="1"/>
</dbReference>
<evidence type="ECO:0000259" key="14">
    <source>
        <dbReference type="Pfam" id="PF00694"/>
    </source>
</evidence>
<keyword evidence="10 12" id="KW-0456">Lyase</keyword>
<keyword evidence="6 12" id="KW-0004">4Fe-4S</keyword>
<dbReference type="Gene3D" id="3.20.19.10">
    <property type="entry name" value="Aconitase, domain 4"/>
    <property type="match status" value="1"/>
</dbReference>
<comment type="function">
    <text evidence="12">Catalyzes the isomerization of citrate to isocitrate via cis-aconitate.</text>
</comment>
<dbReference type="InterPro" id="IPR044137">
    <property type="entry name" value="AcnA_IRP_Swivel"/>
</dbReference>
<evidence type="ECO:0000256" key="4">
    <source>
        <dbReference type="ARBA" id="ARBA00005026"/>
    </source>
</evidence>
<comment type="caution">
    <text evidence="15">The sequence shown here is derived from an EMBL/GenBank/DDBJ whole genome shotgun (WGS) entry which is preliminary data.</text>
</comment>
<dbReference type="EC" id="4.2.1.3" evidence="12"/>
<dbReference type="NCBIfam" id="TIGR01341">
    <property type="entry name" value="aconitase_1"/>
    <property type="match status" value="1"/>
</dbReference>
<dbReference type="InterPro" id="IPR001030">
    <property type="entry name" value="Acoase/IPM_deHydtase_lsu_aba"/>
</dbReference>
<dbReference type="GO" id="GO:0003994">
    <property type="term" value="F:aconitate hydratase activity"/>
    <property type="evidence" value="ECO:0007669"/>
    <property type="project" value="UniProtKB-EC"/>
</dbReference>
<dbReference type="Pfam" id="PF00694">
    <property type="entry name" value="Aconitase_C"/>
    <property type="match status" value="1"/>
</dbReference>
<evidence type="ECO:0000313" key="16">
    <source>
        <dbReference type="Proteomes" id="UP000245048"/>
    </source>
</evidence>
<dbReference type="InterPro" id="IPR006249">
    <property type="entry name" value="Aconitase/IRP2"/>
</dbReference>
<feature type="domain" description="Aconitase A/isopropylmalate dehydratase small subunit swivel" evidence="14">
    <location>
        <begin position="680"/>
        <end position="799"/>
    </location>
</feature>
<name>A0A2U1V327_9PROT</name>
<dbReference type="Proteomes" id="UP000245048">
    <property type="component" value="Unassembled WGS sequence"/>
</dbReference>
<evidence type="ECO:0000256" key="11">
    <source>
        <dbReference type="ARBA" id="ARBA00023501"/>
    </source>
</evidence>
<dbReference type="GO" id="GO:0051539">
    <property type="term" value="F:4 iron, 4 sulfur cluster binding"/>
    <property type="evidence" value="ECO:0007669"/>
    <property type="project" value="UniProtKB-KW"/>
</dbReference>
<dbReference type="RefSeq" id="WP_109517538.1">
    <property type="nucleotide sequence ID" value="NZ_PDOA01000008.1"/>
</dbReference>
<comment type="catalytic activity">
    <reaction evidence="11 12">
        <text>citrate = D-threo-isocitrate</text>
        <dbReference type="Rhea" id="RHEA:10336"/>
        <dbReference type="ChEBI" id="CHEBI:15562"/>
        <dbReference type="ChEBI" id="CHEBI:16947"/>
        <dbReference type="EC" id="4.2.1.3"/>
    </reaction>
</comment>
<dbReference type="PROSITE" id="PS00450">
    <property type="entry name" value="ACONITASE_1"/>
    <property type="match status" value="1"/>
</dbReference>
<evidence type="ECO:0000256" key="6">
    <source>
        <dbReference type="ARBA" id="ARBA00022485"/>
    </source>
</evidence>
<dbReference type="NCBIfam" id="NF006757">
    <property type="entry name" value="PRK09277.1"/>
    <property type="match status" value="1"/>
</dbReference>
<dbReference type="InterPro" id="IPR015931">
    <property type="entry name" value="Acnase/IPM_dHydase_lsu_aba_1/3"/>
</dbReference>
<evidence type="ECO:0000256" key="10">
    <source>
        <dbReference type="ARBA" id="ARBA00023239"/>
    </source>
</evidence>
<dbReference type="NCBIfam" id="NF009520">
    <property type="entry name" value="PRK12881.1"/>
    <property type="match status" value="1"/>
</dbReference>
<evidence type="ECO:0000256" key="1">
    <source>
        <dbReference type="ARBA" id="ARBA00000118"/>
    </source>
</evidence>
<dbReference type="PRINTS" id="PR00415">
    <property type="entry name" value="ACONITASE"/>
</dbReference>
<dbReference type="InterPro" id="IPR018136">
    <property type="entry name" value="Aconitase_4Fe-4S_BS"/>
</dbReference>
<protein>
    <recommendedName>
        <fullName evidence="12">Aconitate hydratase</fullName>
        <shortName evidence="12">Aconitase</shortName>
        <ecNumber evidence="12">4.2.1.3</ecNumber>
    </recommendedName>
</protein>
<dbReference type="InterPro" id="IPR036008">
    <property type="entry name" value="Aconitase_4Fe-4S_dom"/>
</dbReference>
<dbReference type="AlphaFoldDB" id="A0A2U1V327"/>
<dbReference type="Gene3D" id="6.10.190.10">
    <property type="match status" value="1"/>
</dbReference>
<dbReference type="PANTHER" id="PTHR11670">
    <property type="entry name" value="ACONITASE/IRON-RESPONSIVE ELEMENT FAMILY MEMBER"/>
    <property type="match status" value="1"/>
</dbReference>
<organism evidence="15 16">
    <name type="scientific">Teichococcus aestuarii</name>
    <dbReference type="NCBI Taxonomy" id="568898"/>
    <lineage>
        <taxon>Bacteria</taxon>
        <taxon>Pseudomonadati</taxon>
        <taxon>Pseudomonadota</taxon>
        <taxon>Alphaproteobacteria</taxon>
        <taxon>Acetobacterales</taxon>
        <taxon>Roseomonadaceae</taxon>
        <taxon>Roseomonas</taxon>
    </lineage>
</organism>
<accession>A0A2U1V327</accession>
<comment type="cofactor">
    <cofactor evidence="2">
        <name>[4Fe-4S] cluster</name>
        <dbReference type="ChEBI" id="CHEBI:49883"/>
    </cofactor>
</comment>
<dbReference type="UniPathway" id="UPA00223">
    <property type="reaction ID" value="UER00718"/>
</dbReference>
<dbReference type="SUPFAM" id="SSF53732">
    <property type="entry name" value="Aconitase iron-sulfur domain"/>
    <property type="match status" value="1"/>
</dbReference>
<evidence type="ECO:0000313" key="15">
    <source>
        <dbReference type="EMBL" id="PWC28310.1"/>
    </source>
</evidence>
<comment type="catalytic activity">
    <reaction evidence="1">
        <text>(2S,3R)-3-hydroxybutane-1,2,3-tricarboxylate = 2-methyl-cis-aconitate + H2O</text>
        <dbReference type="Rhea" id="RHEA:17941"/>
        <dbReference type="ChEBI" id="CHEBI:15377"/>
        <dbReference type="ChEBI" id="CHEBI:57429"/>
        <dbReference type="ChEBI" id="CHEBI:57872"/>
        <dbReference type="EC" id="4.2.1.99"/>
    </reaction>
</comment>
<dbReference type="SUPFAM" id="SSF52016">
    <property type="entry name" value="LeuD/IlvD-like"/>
    <property type="match status" value="1"/>
</dbReference>
<evidence type="ECO:0000256" key="2">
    <source>
        <dbReference type="ARBA" id="ARBA00001966"/>
    </source>
</evidence>
<reference evidence="16" key="1">
    <citation type="submission" date="2017-10" db="EMBL/GenBank/DDBJ databases">
        <authorList>
            <person name="Toshchakov S.V."/>
            <person name="Goeva M.A."/>
        </authorList>
    </citation>
    <scope>NUCLEOTIDE SEQUENCE [LARGE SCALE GENOMIC DNA]</scope>
    <source>
        <strain evidence="16">JR1/69-1-13</strain>
    </source>
</reference>
<keyword evidence="9 12" id="KW-0411">Iron-sulfur</keyword>
<evidence type="ECO:0000256" key="9">
    <source>
        <dbReference type="ARBA" id="ARBA00023014"/>
    </source>
</evidence>
<proteinExistence type="inferred from homology"/>
<comment type="pathway">
    <text evidence="4">Organic acid metabolism; propanoate degradation.</text>
</comment>
<dbReference type="OrthoDB" id="9802769at2"/>
<dbReference type="CDD" id="cd01580">
    <property type="entry name" value="AcnA_IRP_Swivel"/>
    <property type="match status" value="1"/>
</dbReference>
<dbReference type="GO" id="GO:0046872">
    <property type="term" value="F:metal ion binding"/>
    <property type="evidence" value="ECO:0007669"/>
    <property type="project" value="UniProtKB-KW"/>
</dbReference>
<evidence type="ECO:0000256" key="3">
    <source>
        <dbReference type="ARBA" id="ARBA00004717"/>
    </source>
</evidence>
<dbReference type="Gene3D" id="3.30.499.10">
    <property type="entry name" value="Aconitase, domain 3"/>
    <property type="match status" value="2"/>
</dbReference>
<sequence length="879" mass="93092">MTPYRTLHAGGRDHAIIDLPAIVGEDRLCALPFSLRVLLENLLRHQDGDTVTEAEIGAVLAAAGGEARPADIAFRPARVLMQDFTGIPGLVDLAALRDAFAARGGDPRQVNPGIPVDLIVDHSLIVDHAGAPDAMARNVANEYRRNAERYAFLRWAQGAFGNLRVAPPGGGILHQVNLEHLARVVWTREEGGRSLAYPDTLVGTDSHTTMVNALGVLGWGVGGIEAEAAMLGQPLVFRLPEVVGVRLTGRLPAGTTATDLVLALTQRLRAVGVVEKFVEFTGPALDGALTLADRATLANMAPEYGSTCGFFPVDRVTLDYLAATGRDAAQLDLVEACCKAQGLWREPGAPEPRFATLVEFDLGTVEPCAAGPRRPQDRVALPALPASLTDFSGRAAAHGWEDGFGDGAVVLAAITSCTNTSNPALMVGAGLLARNAVARGLTVPAWVKTSLTPGSRVVARYLESSGLQQDLDALGFHLTGFGCGSCGGNSGALAEEVAARIREKELVACAVLSGNRNFEGRIHPQARAGYLMSPPLVVAYALAGRVTLDLTAEPLGHDREGRPVMLRELWPEAAEIEAVLRGAVSPATYRAEYASLFAADAEWRALPVAGETRFAWAPGSTYIRRPPYFDGLPAAEAAPQLSGARPLLILGDGITTDHISPVSAIPASSPAGGFLAAHQVPPGEFNAYGARRANHEVMMRGAFANIRIRNEMLPGQEGGLTRHAPSGTVMSVYDAALRYREEGVPLVVVAGRDYGAGSSRDWAAKGPALLGVRAVIAESFERIHRSNLVSMGILPLEFTGGATRHSLGLDGTERFGIEALDEQAQPGALLRATLHRADGQTEILPLRCRLDSAYDRRVWRAGGILPFMLRALVARGVAA</sequence>
<evidence type="ECO:0000256" key="7">
    <source>
        <dbReference type="ARBA" id="ARBA00022723"/>
    </source>
</evidence>
<comment type="pathway">
    <text evidence="3">Carbohydrate metabolism; tricarboxylic acid cycle; isocitrate from oxaloacetate: step 2/2.</text>
</comment>
<dbReference type="Pfam" id="PF00330">
    <property type="entry name" value="Aconitase"/>
    <property type="match status" value="1"/>
</dbReference>
<comment type="similarity">
    <text evidence="5 12">Belongs to the aconitase/IPM isomerase family.</text>
</comment>
<evidence type="ECO:0000259" key="13">
    <source>
        <dbReference type="Pfam" id="PF00330"/>
    </source>
</evidence>